<organism evidence="2 3">
    <name type="scientific">Astrephomene gubernaculifera</name>
    <dbReference type="NCBI Taxonomy" id="47775"/>
    <lineage>
        <taxon>Eukaryota</taxon>
        <taxon>Viridiplantae</taxon>
        <taxon>Chlorophyta</taxon>
        <taxon>core chlorophytes</taxon>
        <taxon>Chlorophyceae</taxon>
        <taxon>CS clade</taxon>
        <taxon>Chlamydomonadales</taxon>
        <taxon>Astrephomenaceae</taxon>
        <taxon>Astrephomene</taxon>
    </lineage>
</organism>
<dbReference type="AlphaFoldDB" id="A0AAD3HSU2"/>
<feature type="compositionally biased region" description="Low complexity" evidence="1">
    <location>
        <begin position="437"/>
        <end position="450"/>
    </location>
</feature>
<comment type="caution">
    <text evidence="2">The sequence shown here is derived from an EMBL/GenBank/DDBJ whole genome shotgun (WGS) entry which is preliminary data.</text>
</comment>
<feature type="compositionally biased region" description="Low complexity" evidence="1">
    <location>
        <begin position="493"/>
        <end position="506"/>
    </location>
</feature>
<evidence type="ECO:0000313" key="3">
    <source>
        <dbReference type="Proteomes" id="UP001054857"/>
    </source>
</evidence>
<gene>
    <name evidence="2" type="ORF">Agub_g15137</name>
</gene>
<feature type="compositionally biased region" description="Gly residues" evidence="1">
    <location>
        <begin position="455"/>
        <end position="464"/>
    </location>
</feature>
<proteinExistence type="predicted"/>
<feature type="region of interest" description="Disordered" evidence="1">
    <location>
        <begin position="399"/>
        <end position="475"/>
    </location>
</feature>
<feature type="compositionally biased region" description="Polar residues" evidence="1">
    <location>
        <begin position="425"/>
        <end position="434"/>
    </location>
</feature>
<reference evidence="2 3" key="1">
    <citation type="journal article" date="2021" name="Sci. Rep.">
        <title>Genome sequencing of the multicellular alga Astrephomene provides insights into convergent evolution of germ-soma differentiation.</title>
        <authorList>
            <person name="Yamashita S."/>
            <person name="Yamamoto K."/>
            <person name="Matsuzaki R."/>
            <person name="Suzuki S."/>
            <person name="Yamaguchi H."/>
            <person name="Hirooka S."/>
            <person name="Minakuchi Y."/>
            <person name="Miyagishima S."/>
            <person name="Kawachi M."/>
            <person name="Toyoda A."/>
            <person name="Nozaki H."/>
        </authorList>
    </citation>
    <scope>NUCLEOTIDE SEQUENCE [LARGE SCALE GENOMIC DNA]</scope>
    <source>
        <strain evidence="2 3">NIES-4017</strain>
    </source>
</reference>
<keyword evidence="3" id="KW-1185">Reference proteome</keyword>
<sequence length="653" mass="67294">MATVVPRYGSLDGSYGAEVLQVHPPHPDSFTYADTDPTSAAGGAWGHPDAAAAAGSDGGGGVSGPVGDPCAANPELQVTPAAIEVLHMAEVVAEVAEALGNQGRDDRYFLDNTARINKLVYTEERFARHRQLMSKLMLTQVIGRQTAVGHVQAPNYSPLSSRAMGQIVTEMRRVYTGEAAELVAAMRENHREAMVIVQDELNSTARLIAATSSLQAAVVDSELARAERERSRALKARVTRAAIRALRRERAAQDRAFAAAFGRQVAGAGKQILRSEIRARDAVLAAEAAAHGAVRRQVDQTIKDHIALAEEELAEANRAKAGAVRAEGWTEEVAQHYALLDQWQSDLVALRRDENYARMRRVGPAGGVWGSGRPRELLRAPLPLTSVVSAAAAAARAERAERNVVSASAADGGRRRAAAPPTSGVNLESSSWRSLSVGGTTHTAVGGAEESAGEDGAGGSGSDEGGAFAFPTSTGGRSSFSSAWPLFDGDNGSMATSSAPPSALPSRRVLPQPQPLPEGYVPGGAGAGVAGGAGAAAGGPPPLVEDVSEAVSEGPQLRPGGGDGAGKGVAQKEKGREREKEQGKKPGKGQVKGKEGKGQRASSTSLSSTAPSVSVASASPVPGTREGGGKGPAGSSRQSSRGRQAEVSKSSTP</sequence>
<dbReference type="Proteomes" id="UP001054857">
    <property type="component" value="Unassembled WGS sequence"/>
</dbReference>
<feature type="region of interest" description="Disordered" evidence="1">
    <location>
        <begin position="26"/>
        <end position="68"/>
    </location>
</feature>
<feature type="compositionally biased region" description="Basic and acidic residues" evidence="1">
    <location>
        <begin position="570"/>
        <end position="584"/>
    </location>
</feature>
<feature type="compositionally biased region" description="Low complexity" evidence="1">
    <location>
        <begin position="40"/>
        <end position="55"/>
    </location>
</feature>
<name>A0AAD3HSU2_9CHLO</name>
<protein>
    <submittedName>
        <fullName evidence="2">Uncharacterized protein</fullName>
    </submittedName>
</protein>
<evidence type="ECO:0000256" key="1">
    <source>
        <dbReference type="SAM" id="MobiDB-lite"/>
    </source>
</evidence>
<feature type="non-terminal residue" evidence="2">
    <location>
        <position position="653"/>
    </location>
</feature>
<evidence type="ECO:0000313" key="2">
    <source>
        <dbReference type="EMBL" id="GFR52549.1"/>
    </source>
</evidence>
<feature type="compositionally biased region" description="Low complexity" evidence="1">
    <location>
        <begin position="599"/>
        <end position="624"/>
    </location>
</feature>
<dbReference type="EMBL" id="BMAR01000067">
    <property type="protein sequence ID" value="GFR52549.1"/>
    <property type="molecule type" value="Genomic_DNA"/>
</dbReference>
<accession>A0AAD3HSU2</accession>
<feature type="compositionally biased region" description="Gly residues" evidence="1">
    <location>
        <begin position="521"/>
        <end position="537"/>
    </location>
</feature>
<feature type="region of interest" description="Disordered" evidence="1">
    <location>
        <begin position="491"/>
        <end position="653"/>
    </location>
</feature>